<dbReference type="InterPro" id="IPR010656">
    <property type="entry name" value="DctM"/>
</dbReference>
<comment type="subcellular location">
    <subcellularLocation>
        <location evidence="1">Cell inner membrane</location>
        <topology evidence="1">Multi-pass membrane protein</topology>
    </subcellularLocation>
</comment>
<evidence type="ECO:0000256" key="1">
    <source>
        <dbReference type="ARBA" id="ARBA00004429"/>
    </source>
</evidence>
<evidence type="ECO:0000256" key="5">
    <source>
        <dbReference type="ARBA" id="ARBA00022989"/>
    </source>
</evidence>
<feature type="transmembrane region" description="Helical" evidence="7">
    <location>
        <begin position="133"/>
        <end position="156"/>
    </location>
</feature>
<keyword evidence="3" id="KW-0997">Cell inner membrane</keyword>
<feature type="transmembrane region" description="Helical" evidence="7">
    <location>
        <begin position="311"/>
        <end position="341"/>
    </location>
</feature>
<dbReference type="EMBL" id="CP141615">
    <property type="protein sequence ID" value="WRP16153.1"/>
    <property type="molecule type" value="Genomic_DNA"/>
</dbReference>
<feature type="transmembrane region" description="Helical" evidence="7">
    <location>
        <begin position="168"/>
        <end position="190"/>
    </location>
</feature>
<dbReference type="PIRSF" id="PIRSF006066">
    <property type="entry name" value="HI0050"/>
    <property type="match status" value="1"/>
</dbReference>
<dbReference type="PANTHER" id="PTHR33362">
    <property type="entry name" value="SIALIC ACID TRAP TRANSPORTER PERMEASE PROTEIN SIAT-RELATED"/>
    <property type="match status" value="1"/>
</dbReference>
<evidence type="ECO:0000256" key="6">
    <source>
        <dbReference type="ARBA" id="ARBA00023136"/>
    </source>
</evidence>
<keyword evidence="5 7" id="KW-1133">Transmembrane helix</keyword>
<dbReference type="PANTHER" id="PTHR33362:SF2">
    <property type="entry name" value="TRAP TRANSPORTER LARGE PERMEASE PROTEIN"/>
    <property type="match status" value="1"/>
</dbReference>
<reference evidence="9 10" key="1">
    <citation type="journal article" date="2024" name="Front. Microbiol.">
        <title>Novel thermophilic genera Geochorda gen. nov. and Carboxydochorda gen. nov. from the deep terrestrial subsurface reveal the ecophysiological diversity in the class Limnochordia.</title>
        <authorList>
            <person name="Karnachuk O.V."/>
            <person name="Lukina A.P."/>
            <person name="Avakyan M.R."/>
            <person name="Kadnikov V.V."/>
            <person name="Begmatov S."/>
            <person name="Beletsky A.V."/>
            <person name="Vlasova K.G."/>
            <person name="Novikov A.A."/>
            <person name="Shcherbakova V.A."/>
            <person name="Mardanov A.V."/>
            <person name="Ravin N.V."/>
        </authorList>
    </citation>
    <scope>NUCLEOTIDE SEQUENCE [LARGE SCALE GENOMIC DNA]</scope>
    <source>
        <strain evidence="9 10">L945</strain>
    </source>
</reference>
<feature type="transmembrane region" description="Helical" evidence="7">
    <location>
        <begin position="6"/>
        <end position="31"/>
    </location>
</feature>
<evidence type="ECO:0000259" key="8">
    <source>
        <dbReference type="Pfam" id="PF06808"/>
    </source>
</evidence>
<dbReference type="Proteomes" id="UP001332192">
    <property type="component" value="Chromosome"/>
</dbReference>
<feature type="transmembrane region" description="Helical" evidence="7">
    <location>
        <begin position="269"/>
        <end position="291"/>
    </location>
</feature>
<evidence type="ECO:0000313" key="10">
    <source>
        <dbReference type="Proteomes" id="UP001332192"/>
    </source>
</evidence>
<keyword evidence="6 7" id="KW-0472">Membrane</keyword>
<feature type="transmembrane region" description="Helical" evidence="7">
    <location>
        <begin position="52"/>
        <end position="70"/>
    </location>
</feature>
<evidence type="ECO:0000256" key="7">
    <source>
        <dbReference type="SAM" id="Phobius"/>
    </source>
</evidence>
<keyword evidence="4 7" id="KW-0812">Transmembrane</keyword>
<evidence type="ECO:0000256" key="2">
    <source>
        <dbReference type="ARBA" id="ARBA00022475"/>
    </source>
</evidence>
<organism evidence="9 10">
    <name type="scientific">Carboxydichorda subterranea</name>
    <dbReference type="NCBI Taxonomy" id="3109565"/>
    <lineage>
        <taxon>Bacteria</taxon>
        <taxon>Bacillati</taxon>
        <taxon>Bacillota</taxon>
        <taxon>Limnochordia</taxon>
        <taxon>Limnochordales</taxon>
        <taxon>Geochordaceae</taxon>
        <taxon>Carboxydichorda</taxon>
    </lineage>
</organism>
<dbReference type="RefSeq" id="WP_324715426.1">
    <property type="nucleotide sequence ID" value="NZ_CP141615.1"/>
</dbReference>
<sequence length="425" mass="43451">MSGTAGVVALVLLLAGLPIPFVIGLAALAGLQAGGLPLALAVQRMFAAQDSFQLMAIPLFILAGALMNAGGLSERLVALAEALVGRLRGGLNHVNILSNVFFSGISGSAAADASAVGSILIPAMERAGYRRELAAAVTAAASLIGPIVPPSIPMILYGVQAEVSIARLFLAGAVPGLLLAAAQMATAAWVARREGLVAGRKGNLSEILRALRGAIWAAFMPVLILGGILGGVFTPTEAAAAAVAWALLVGAFVHRELTLARIGQALAEAALTTGIVMLMLATTEILAWILARDQIPQRLAMAVAGMDVPPWVVLLLVNVALLLVGIPLEPAPALVLLVPVLMPLVQRIGVDPVHFGVIMVLNLVIGLVTPPVGASIFVVSAISRVPLGSMAKAMVPFLVASLVVLLLVTYVPALSLWLPSLARGG</sequence>
<evidence type="ECO:0000256" key="4">
    <source>
        <dbReference type="ARBA" id="ARBA00022692"/>
    </source>
</evidence>
<keyword evidence="2" id="KW-1003">Cell membrane</keyword>
<proteinExistence type="predicted"/>
<gene>
    <name evidence="9" type="ORF">U7230_08530</name>
</gene>
<feature type="domain" description="TRAP C4-dicarboxylate transport system permease DctM subunit" evidence="8">
    <location>
        <begin position="8"/>
        <end position="414"/>
    </location>
</feature>
<dbReference type="InterPro" id="IPR004681">
    <property type="entry name" value="TRAP_DctM"/>
</dbReference>
<feature type="transmembrane region" description="Helical" evidence="7">
    <location>
        <begin position="353"/>
        <end position="382"/>
    </location>
</feature>
<name>A0ABZ1BVG8_9FIRM</name>
<feature type="transmembrane region" description="Helical" evidence="7">
    <location>
        <begin position="239"/>
        <end position="257"/>
    </location>
</feature>
<dbReference type="NCBIfam" id="TIGR00786">
    <property type="entry name" value="dctM"/>
    <property type="match status" value="1"/>
</dbReference>
<accession>A0ABZ1BVG8</accession>
<feature type="transmembrane region" description="Helical" evidence="7">
    <location>
        <begin position="394"/>
        <end position="418"/>
    </location>
</feature>
<protein>
    <submittedName>
        <fullName evidence="9">TRAP transporter large permease</fullName>
    </submittedName>
</protein>
<evidence type="ECO:0000256" key="3">
    <source>
        <dbReference type="ARBA" id="ARBA00022519"/>
    </source>
</evidence>
<feature type="transmembrane region" description="Helical" evidence="7">
    <location>
        <begin position="211"/>
        <end position="233"/>
    </location>
</feature>
<keyword evidence="10" id="KW-1185">Reference proteome</keyword>
<evidence type="ECO:0000313" key="9">
    <source>
        <dbReference type="EMBL" id="WRP16153.1"/>
    </source>
</evidence>
<dbReference type="Pfam" id="PF06808">
    <property type="entry name" value="DctM"/>
    <property type="match status" value="1"/>
</dbReference>